<dbReference type="InterPro" id="IPR027417">
    <property type="entry name" value="P-loop_NTPase"/>
</dbReference>
<evidence type="ECO:0000313" key="6">
    <source>
        <dbReference type="EMBL" id="OAV62839.1"/>
    </source>
</evidence>
<dbReference type="STRING" id="1837282.A6F49_04855"/>
<organism evidence="6 7">
    <name type="scientific">Enteractinococcus helveticum</name>
    <dbReference type="NCBI Taxonomy" id="1837282"/>
    <lineage>
        <taxon>Bacteria</taxon>
        <taxon>Bacillati</taxon>
        <taxon>Actinomycetota</taxon>
        <taxon>Actinomycetes</taxon>
        <taxon>Micrococcales</taxon>
        <taxon>Micrococcaceae</taxon>
    </lineage>
</organism>
<keyword evidence="4" id="KW-0472">Membrane</keyword>
<keyword evidence="4" id="KW-1133">Transmembrane helix</keyword>
<keyword evidence="2 3" id="KW-0067">ATP-binding</keyword>
<proteinExistence type="predicted"/>
<comment type="caution">
    <text evidence="6">The sequence shown here is derived from an EMBL/GenBank/DDBJ whole genome shotgun (WGS) entry which is preliminary data.</text>
</comment>
<feature type="binding site" evidence="3">
    <location>
        <begin position="828"/>
        <end position="835"/>
    </location>
    <ligand>
        <name>ATP</name>
        <dbReference type="ChEBI" id="CHEBI:30616"/>
    </ligand>
</feature>
<dbReference type="CDD" id="cd01127">
    <property type="entry name" value="TrwB_TraG_TraD_VirD4"/>
    <property type="match status" value="1"/>
</dbReference>
<dbReference type="Gene3D" id="3.40.50.300">
    <property type="entry name" value="P-loop containing nucleotide triphosphate hydrolases"/>
    <property type="match status" value="1"/>
</dbReference>
<dbReference type="Proteomes" id="UP000078292">
    <property type="component" value="Unassembled WGS sequence"/>
</dbReference>
<dbReference type="PANTHER" id="PTHR22683:SF1">
    <property type="entry name" value="TYPE VII SECRETION SYSTEM PROTEIN ESSC"/>
    <property type="match status" value="1"/>
</dbReference>
<sequence length="1120" mass="123561">MSAKHTNLAIPILIVTAILSAITQMAGLPGGVLAWLGITIAGFNWQMRGFKASEKHEDYVVTAQLRKTFWKTVAIKNIWPPHGWRLPEIAEGANFLQRVFIYLSGTLGTLYSVLFSIIAGLLFGTLPQLHVDVVRDALVTHFGMSPDIGATFQTFNAIAVTLVLISFGYARRITIDPQDESPGTRLSDALIAFGKTSHLVIAPAVLGAVAGIVVSPFIFDISFWGTGVTLLLTLITGVLAGTYPAARHHAIPHWRKVVKARHEWDERFKALKQDPPPRLVDIWECGSEDCPIITYKFNSNVRIGGSDAALKMGEKIAASLGGSASVAVVPVEQKDPSGHPRPGTVDALRFDIVEIQNPESVPSLSDSETDDETVETLLRFIFAQASDENAMRIMPLQHEVITTEDSENRVFFVGFTGAPPTDIAAMLEPAASQIGAEILGDHRFNNFAGALYIGAFDGAQYKENSGLDDQKIEHLLGEQWWNQRFADALNQGVNPPRPEWQTESVQQLAEGIEVEQLAFVMRNGMTAEKDFFPFEPQIANALSAFPFVSLTGFHDPSASRPAERHRQAFIIRKAAQPVPRSMEDIRPAMGSKAPEWVLADLVNKGFADAKLARPELISARNMSTPDSRSHLWQLRIRLYGGVTLADIRRKAHQLKSVWSVEYLRVREDIEGVQIIAGTSPDRTQLTKRAQQDIDAMEWEQVFAEAGIKSDSGVMPKLVSSETAEENEKIEVKTFSLQGTGLALASFTGRREKLESISSNYFVQPQPAASMNPSEIELVISETDPMPFPALVDYDKIDQADGAFPIATGLFGETVSWNPLTDPHLLLSGTTGSGKSIVIQNIVYAALCQGMLVYVLDPVKGGADFMFSKDYVAGMTGDVYEAAAIMRHVYEQVGLRKQLVTDHGVEKLSNLPADVRPPRVLLVLDEFTSLMEQEKPPPKSENPEADMAREQLMRLNAQKQVIGELTGRIAREARSVEITLLMGTQRLSSKTLDNISGANDLKTNLARGILGQTTLPDRQVALRNPYDAPSLGEKITPGRGLWEPVTAARASIIQSWFEPGEQPALAEQLAERIEVWPVEKRPQWQQHIYRPETLTEARHIDVEEVQTVERDLGEMELDLEF</sequence>
<dbReference type="AlphaFoldDB" id="A0A1B7M2T9"/>
<protein>
    <recommendedName>
        <fullName evidence="5">FtsK domain-containing protein</fullName>
    </recommendedName>
</protein>
<dbReference type="GO" id="GO:0005524">
    <property type="term" value="F:ATP binding"/>
    <property type="evidence" value="ECO:0007669"/>
    <property type="project" value="UniProtKB-UniRule"/>
</dbReference>
<keyword evidence="4" id="KW-0812">Transmembrane</keyword>
<gene>
    <name evidence="6" type="ORF">A6F49_04855</name>
</gene>
<keyword evidence="7" id="KW-1185">Reference proteome</keyword>
<dbReference type="InterPro" id="IPR050206">
    <property type="entry name" value="FtsK/SpoIIIE/SftA"/>
</dbReference>
<evidence type="ECO:0000259" key="5">
    <source>
        <dbReference type="PROSITE" id="PS50901"/>
    </source>
</evidence>
<accession>A0A1B7M2T9</accession>
<evidence type="ECO:0000313" key="7">
    <source>
        <dbReference type="Proteomes" id="UP000078292"/>
    </source>
</evidence>
<dbReference type="EMBL" id="LXEY01000008">
    <property type="protein sequence ID" value="OAV62839.1"/>
    <property type="molecule type" value="Genomic_DNA"/>
</dbReference>
<feature type="transmembrane region" description="Helical" evidence="4">
    <location>
        <begin position="99"/>
        <end position="123"/>
    </location>
</feature>
<dbReference type="PANTHER" id="PTHR22683">
    <property type="entry name" value="SPORULATION PROTEIN RELATED"/>
    <property type="match status" value="1"/>
</dbReference>
<dbReference type="InterPro" id="IPR002543">
    <property type="entry name" value="FtsK_dom"/>
</dbReference>
<evidence type="ECO:0000256" key="3">
    <source>
        <dbReference type="PROSITE-ProRule" id="PRU00289"/>
    </source>
</evidence>
<evidence type="ECO:0000256" key="4">
    <source>
        <dbReference type="SAM" id="Phobius"/>
    </source>
</evidence>
<reference evidence="6 7" key="1">
    <citation type="submission" date="2016-04" db="EMBL/GenBank/DDBJ databases">
        <title>First whole genome shotgun sequence of the bacterium Enteractinococcus sp. strain UASWS1574.</title>
        <authorList>
            <person name="Crovadore J."/>
            <person name="Chablais R."/>
            <person name="Lefort F."/>
        </authorList>
    </citation>
    <scope>NUCLEOTIDE SEQUENCE [LARGE SCALE GENOMIC DNA]</scope>
    <source>
        <strain evidence="6 7">UASWS1574</strain>
    </source>
</reference>
<evidence type="ECO:0000256" key="2">
    <source>
        <dbReference type="ARBA" id="ARBA00022840"/>
    </source>
</evidence>
<keyword evidence="1 3" id="KW-0547">Nucleotide-binding</keyword>
<dbReference type="PROSITE" id="PS50901">
    <property type="entry name" value="FTSK"/>
    <property type="match status" value="1"/>
</dbReference>
<feature type="domain" description="FtsK" evidence="5">
    <location>
        <begin position="811"/>
        <end position="1019"/>
    </location>
</feature>
<dbReference type="InterPro" id="IPR003593">
    <property type="entry name" value="AAA+_ATPase"/>
</dbReference>
<dbReference type="RefSeq" id="WP_043055573.1">
    <property type="nucleotide sequence ID" value="NZ_LXEY01000008.1"/>
</dbReference>
<dbReference type="OrthoDB" id="5083868at2"/>
<dbReference type="SMART" id="SM00382">
    <property type="entry name" value="AAA"/>
    <property type="match status" value="1"/>
</dbReference>
<evidence type="ECO:0000256" key="1">
    <source>
        <dbReference type="ARBA" id="ARBA00022741"/>
    </source>
</evidence>
<name>A0A1B7M2T9_9MICC</name>
<dbReference type="GO" id="GO:0003677">
    <property type="term" value="F:DNA binding"/>
    <property type="evidence" value="ECO:0007669"/>
    <property type="project" value="InterPro"/>
</dbReference>
<feature type="transmembrane region" description="Helical" evidence="4">
    <location>
        <begin position="12"/>
        <end position="45"/>
    </location>
</feature>
<feature type="transmembrane region" description="Helical" evidence="4">
    <location>
        <begin position="148"/>
        <end position="170"/>
    </location>
</feature>
<dbReference type="SUPFAM" id="SSF52540">
    <property type="entry name" value="P-loop containing nucleoside triphosphate hydrolases"/>
    <property type="match status" value="1"/>
</dbReference>
<feature type="transmembrane region" description="Helical" evidence="4">
    <location>
        <begin position="199"/>
        <end position="218"/>
    </location>
</feature>
<dbReference type="Pfam" id="PF01580">
    <property type="entry name" value="FtsK_SpoIIIE"/>
    <property type="match status" value="1"/>
</dbReference>